<protein>
    <submittedName>
        <fullName evidence="12">CRE-TWK-18 protein</fullName>
    </submittedName>
</protein>
<dbReference type="STRING" id="31234.E3NAQ7"/>
<name>E3NAQ7_CAERE</name>
<dbReference type="GO" id="GO:0040011">
    <property type="term" value="P:locomotion"/>
    <property type="evidence" value="ECO:0007669"/>
    <property type="project" value="EnsemblMetazoa"/>
</dbReference>
<organism evidence="13">
    <name type="scientific">Caenorhabditis remanei</name>
    <name type="common">Caenorhabditis vulgaris</name>
    <dbReference type="NCBI Taxonomy" id="31234"/>
    <lineage>
        <taxon>Eukaryota</taxon>
        <taxon>Metazoa</taxon>
        <taxon>Ecdysozoa</taxon>
        <taxon>Nematoda</taxon>
        <taxon>Chromadorea</taxon>
        <taxon>Rhabditida</taxon>
        <taxon>Rhabditina</taxon>
        <taxon>Rhabditomorpha</taxon>
        <taxon>Rhabditoidea</taxon>
        <taxon>Rhabditidae</taxon>
        <taxon>Peloderinae</taxon>
        <taxon>Caenorhabditis</taxon>
    </lineage>
</organism>
<dbReference type="FunFam" id="1.10.287.70:FF:000289">
    <property type="entry name" value="CRE-TWK-18 protein"/>
    <property type="match status" value="1"/>
</dbReference>
<gene>
    <name evidence="12" type="primary">Cre-twk-18</name>
    <name evidence="12" type="ORF">CRE_04286</name>
</gene>
<dbReference type="FunCoup" id="E3NAQ7">
    <property type="interactions" value="2"/>
</dbReference>
<comment type="similarity">
    <text evidence="8">Belongs to the two pore domain potassium channel (TC 1.A.1.8) family.</text>
</comment>
<evidence type="ECO:0000256" key="9">
    <source>
        <dbReference type="SAM" id="MobiDB-lite"/>
    </source>
</evidence>
<dbReference type="InParanoid" id="E3NAQ7"/>
<dbReference type="GO" id="GO:0030322">
    <property type="term" value="P:stabilization of membrane potential"/>
    <property type="evidence" value="ECO:0007669"/>
    <property type="project" value="TreeGrafter"/>
</dbReference>
<feature type="transmembrane region" description="Helical" evidence="10">
    <location>
        <begin position="278"/>
        <end position="300"/>
    </location>
</feature>
<keyword evidence="5 8" id="KW-0406">Ion transport</keyword>
<feature type="region of interest" description="Disordered" evidence="9">
    <location>
        <begin position="341"/>
        <end position="362"/>
    </location>
</feature>
<feature type="domain" description="Potassium channel" evidence="11">
    <location>
        <begin position="110"/>
        <end position="168"/>
    </location>
</feature>
<keyword evidence="13" id="KW-1185">Reference proteome</keyword>
<evidence type="ECO:0000256" key="3">
    <source>
        <dbReference type="ARBA" id="ARBA00022692"/>
    </source>
</evidence>
<dbReference type="InterPro" id="IPR013099">
    <property type="entry name" value="K_chnl_dom"/>
</dbReference>
<dbReference type="GO" id="GO:0022841">
    <property type="term" value="F:potassium ion leak channel activity"/>
    <property type="evidence" value="ECO:0007669"/>
    <property type="project" value="TreeGrafter"/>
</dbReference>
<dbReference type="PANTHER" id="PTHR11003:SF345">
    <property type="entry name" value="TWIK FAMILY OF POTASSIUM CHANNELS PROTEIN 18"/>
    <property type="match status" value="1"/>
</dbReference>
<dbReference type="Proteomes" id="UP000008281">
    <property type="component" value="Unassembled WGS sequence"/>
</dbReference>
<feature type="domain" description="Potassium channel" evidence="11">
    <location>
        <begin position="232"/>
        <end position="304"/>
    </location>
</feature>
<evidence type="ECO:0000256" key="4">
    <source>
        <dbReference type="ARBA" id="ARBA00022989"/>
    </source>
</evidence>
<dbReference type="GO" id="GO:0005886">
    <property type="term" value="C:plasma membrane"/>
    <property type="evidence" value="ECO:0007669"/>
    <property type="project" value="TreeGrafter"/>
</dbReference>
<dbReference type="Pfam" id="PF07885">
    <property type="entry name" value="Ion_trans_2"/>
    <property type="match status" value="2"/>
</dbReference>
<keyword evidence="7 8" id="KW-0407">Ion channel</keyword>
<accession>E3NAQ7</accession>
<evidence type="ECO:0000313" key="12">
    <source>
        <dbReference type="EMBL" id="EFO91274.1"/>
    </source>
</evidence>
<evidence type="ECO:0000256" key="1">
    <source>
        <dbReference type="ARBA" id="ARBA00004141"/>
    </source>
</evidence>
<keyword evidence="4 10" id="KW-1133">Transmembrane helix</keyword>
<feature type="transmembrane region" description="Helical" evidence="10">
    <location>
        <begin position="222"/>
        <end position="247"/>
    </location>
</feature>
<dbReference type="EMBL" id="DS268578">
    <property type="protein sequence ID" value="EFO91274.1"/>
    <property type="molecule type" value="Genomic_DNA"/>
</dbReference>
<keyword evidence="2 8" id="KW-0813">Transport</keyword>
<dbReference type="GO" id="GO:0006936">
    <property type="term" value="P:muscle contraction"/>
    <property type="evidence" value="ECO:0007669"/>
    <property type="project" value="EnsemblMetazoa"/>
</dbReference>
<feature type="transmembrane region" description="Helical" evidence="10">
    <location>
        <begin position="147"/>
        <end position="169"/>
    </location>
</feature>
<reference evidence="12" key="1">
    <citation type="submission" date="2007-07" db="EMBL/GenBank/DDBJ databases">
        <title>PCAP assembly of the Caenorhabditis remanei genome.</title>
        <authorList>
            <consortium name="The Caenorhabditis remanei Sequencing Consortium"/>
            <person name="Wilson R.K."/>
        </authorList>
    </citation>
    <scope>NUCLEOTIDE SEQUENCE [LARGE SCALE GENOMIC DNA]</scope>
    <source>
        <strain evidence="12">PB4641</strain>
    </source>
</reference>
<evidence type="ECO:0000256" key="10">
    <source>
        <dbReference type="SAM" id="Phobius"/>
    </source>
</evidence>
<keyword evidence="6 10" id="KW-0472">Membrane</keyword>
<dbReference type="eggNOG" id="KOG1418">
    <property type="taxonomic scope" value="Eukaryota"/>
</dbReference>
<dbReference type="OMA" id="FYCMTVY"/>
<evidence type="ECO:0000256" key="6">
    <source>
        <dbReference type="ARBA" id="ARBA00023136"/>
    </source>
</evidence>
<comment type="subcellular location">
    <subcellularLocation>
        <location evidence="1">Membrane</location>
        <topology evidence="1">Multi-pass membrane protein</topology>
    </subcellularLocation>
</comment>
<dbReference type="SUPFAM" id="SSF81324">
    <property type="entry name" value="Voltage-gated potassium channels"/>
    <property type="match status" value="2"/>
</dbReference>
<dbReference type="PRINTS" id="PR01333">
    <property type="entry name" value="2POREKCHANEL"/>
</dbReference>
<evidence type="ECO:0000256" key="2">
    <source>
        <dbReference type="ARBA" id="ARBA00022448"/>
    </source>
</evidence>
<feature type="compositionally biased region" description="Acidic residues" evidence="9">
    <location>
        <begin position="345"/>
        <end position="357"/>
    </location>
</feature>
<dbReference type="PANTHER" id="PTHR11003">
    <property type="entry name" value="POTASSIUM CHANNEL, SUBFAMILY K"/>
    <property type="match status" value="1"/>
</dbReference>
<evidence type="ECO:0000259" key="11">
    <source>
        <dbReference type="Pfam" id="PF07885"/>
    </source>
</evidence>
<feature type="transmembrane region" description="Helical" evidence="10">
    <location>
        <begin position="21"/>
        <end position="42"/>
    </location>
</feature>
<dbReference type="InterPro" id="IPR003280">
    <property type="entry name" value="2pore_dom_K_chnl"/>
</dbReference>
<sequence length="475" mass="54442">MAIVAQGVSKVLTTFQKTFKGLLPLIILVIYTLLGAWIFWMIEGENEREMLVEQQKERDELIRRTVYKINQLQIKRQRRLMTAEEEYNRTAKVLTTFQETLGIVPADMDKDIHWTFLGSIFYCMTVYTTIGYGNIVPGTGWGRFATILYAFIGIPLTVLSLYCLGSLFAKGCKIIWKFFLRSTRVVSKDLSNKISEAADNIEEGTTTITPAPNNDSDDDDLLSFPISGLLLITIIWVIFCAVLFTFLEEWDFGTSIYFTLISFTTIGFGDILPSDYDFMPIVGILLLIGLSLVSTVMTLIQQQIEALASVSNMFDEYYQKSCFQGMKDNIDQEYARALNEAREEGEVDEDVDPEEDPESNKKSFDAVVSRMNWSKRGLYYLLPDSQKKQLEQHSEKKMGRKSIKIQTDNDLLETLIREEILKAELNNEMHKFAAPRFSQQPKLVYSDVREKEVPIEVVRVEHISHGGEDYLEHDI</sequence>
<evidence type="ECO:0000256" key="8">
    <source>
        <dbReference type="RuleBase" id="RU003857"/>
    </source>
</evidence>
<feature type="transmembrane region" description="Helical" evidence="10">
    <location>
        <begin position="254"/>
        <end position="272"/>
    </location>
</feature>
<dbReference type="OrthoDB" id="297496at2759"/>
<dbReference type="Gene3D" id="1.10.287.70">
    <property type="match status" value="1"/>
</dbReference>
<keyword evidence="3 8" id="KW-0812">Transmembrane</keyword>
<dbReference type="HOGENOM" id="CLU_597598_0_0_1"/>
<dbReference type="GO" id="GO:0015271">
    <property type="term" value="F:outward rectifier potassium channel activity"/>
    <property type="evidence" value="ECO:0007669"/>
    <property type="project" value="EnsemblMetazoa"/>
</dbReference>
<proteinExistence type="inferred from homology"/>
<feature type="transmembrane region" description="Helical" evidence="10">
    <location>
        <begin position="114"/>
        <end position="135"/>
    </location>
</feature>
<dbReference type="AlphaFoldDB" id="E3NAQ7"/>
<evidence type="ECO:0000256" key="5">
    <source>
        <dbReference type="ARBA" id="ARBA00023065"/>
    </source>
</evidence>
<evidence type="ECO:0000313" key="13">
    <source>
        <dbReference type="Proteomes" id="UP000008281"/>
    </source>
</evidence>
<evidence type="ECO:0000256" key="7">
    <source>
        <dbReference type="ARBA" id="ARBA00023303"/>
    </source>
</evidence>